<reference evidence="1 3" key="1">
    <citation type="journal article" date="2011" name="Nature">
        <title>The Medicago genome provides insight into the evolution of rhizobial symbioses.</title>
        <authorList>
            <person name="Young N.D."/>
            <person name="Debelle F."/>
            <person name="Oldroyd G.E."/>
            <person name="Geurts R."/>
            <person name="Cannon S.B."/>
            <person name="Udvardi M.K."/>
            <person name="Benedito V.A."/>
            <person name="Mayer K.F."/>
            <person name="Gouzy J."/>
            <person name="Schoof H."/>
            <person name="Van de Peer Y."/>
            <person name="Proost S."/>
            <person name="Cook D.R."/>
            <person name="Meyers B.C."/>
            <person name="Spannagl M."/>
            <person name="Cheung F."/>
            <person name="De Mita S."/>
            <person name="Krishnakumar V."/>
            <person name="Gundlach H."/>
            <person name="Zhou S."/>
            <person name="Mudge J."/>
            <person name="Bharti A.K."/>
            <person name="Murray J.D."/>
            <person name="Naoumkina M.A."/>
            <person name="Rosen B."/>
            <person name="Silverstein K.A."/>
            <person name="Tang H."/>
            <person name="Rombauts S."/>
            <person name="Zhao P.X."/>
            <person name="Zhou P."/>
            <person name="Barbe V."/>
            <person name="Bardou P."/>
            <person name="Bechner M."/>
            <person name="Bellec A."/>
            <person name="Berger A."/>
            <person name="Berges H."/>
            <person name="Bidwell S."/>
            <person name="Bisseling T."/>
            <person name="Choisne N."/>
            <person name="Couloux A."/>
            <person name="Denny R."/>
            <person name="Deshpande S."/>
            <person name="Dai X."/>
            <person name="Doyle J.J."/>
            <person name="Dudez A.M."/>
            <person name="Farmer A.D."/>
            <person name="Fouteau S."/>
            <person name="Franken C."/>
            <person name="Gibelin C."/>
            <person name="Gish J."/>
            <person name="Goldstein S."/>
            <person name="Gonzalez A.J."/>
            <person name="Green P.J."/>
            <person name="Hallab A."/>
            <person name="Hartog M."/>
            <person name="Hua A."/>
            <person name="Humphray S.J."/>
            <person name="Jeong D.H."/>
            <person name="Jing Y."/>
            <person name="Jocker A."/>
            <person name="Kenton S.M."/>
            <person name="Kim D.J."/>
            <person name="Klee K."/>
            <person name="Lai H."/>
            <person name="Lang C."/>
            <person name="Lin S."/>
            <person name="Macmil S.L."/>
            <person name="Magdelenat G."/>
            <person name="Matthews L."/>
            <person name="McCorrison J."/>
            <person name="Monaghan E.L."/>
            <person name="Mun J.H."/>
            <person name="Najar F.Z."/>
            <person name="Nicholson C."/>
            <person name="Noirot C."/>
            <person name="O'Bleness M."/>
            <person name="Paule C.R."/>
            <person name="Poulain J."/>
            <person name="Prion F."/>
            <person name="Qin B."/>
            <person name="Qu C."/>
            <person name="Retzel E.F."/>
            <person name="Riddle C."/>
            <person name="Sallet E."/>
            <person name="Samain S."/>
            <person name="Samson N."/>
            <person name="Sanders I."/>
            <person name="Saurat O."/>
            <person name="Scarpelli C."/>
            <person name="Schiex T."/>
            <person name="Segurens B."/>
            <person name="Severin A.J."/>
            <person name="Sherrier D.J."/>
            <person name="Shi R."/>
            <person name="Sims S."/>
            <person name="Singer S.R."/>
            <person name="Sinharoy S."/>
            <person name="Sterck L."/>
            <person name="Viollet A."/>
            <person name="Wang B.B."/>
            <person name="Wang K."/>
            <person name="Wang M."/>
            <person name="Wang X."/>
            <person name="Warfsmann J."/>
            <person name="Weissenbach J."/>
            <person name="White D.D."/>
            <person name="White J.D."/>
            <person name="Wiley G.B."/>
            <person name="Wincker P."/>
            <person name="Xing Y."/>
            <person name="Yang L."/>
            <person name="Yao Z."/>
            <person name="Ying F."/>
            <person name="Zhai J."/>
            <person name="Zhou L."/>
            <person name="Zuber A."/>
            <person name="Denarie J."/>
            <person name="Dixon R.A."/>
            <person name="May G.D."/>
            <person name="Schwartz D.C."/>
            <person name="Rogers J."/>
            <person name="Quetier F."/>
            <person name="Town C.D."/>
            <person name="Roe B.A."/>
        </authorList>
    </citation>
    <scope>NUCLEOTIDE SEQUENCE [LARGE SCALE GENOMIC DNA]</scope>
    <source>
        <strain evidence="1">A17</strain>
        <strain evidence="2 3">cv. Jemalong A17</strain>
    </source>
</reference>
<gene>
    <name evidence="1" type="ordered locus">MTR_2g048385</name>
</gene>
<sequence>MEFRVFDGKEDAYWWLLCIEEHFKKRDTPDEEKLTDALMLLRGRTRQWSHWWNRRHQQVSWHMFSLAFIWRFKPEYRDIIPMSDEEEEPETELEWLTTQGSFDIQPQDIDQGNPNPTAIGEEKGWEDVEMGKIERDVENVHMHVMIVEMGQESKTDLCKLLCNKEMSMGSEIRGTTVGTTTSIILYFLLKNITTNRVYDQGISLHDSHSALSLYFKLWDPGGHLFLHLEDKVNL</sequence>
<dbReference type="Proteomes" id="UP000002051">
    <property type="component" value="Chromosome 2"/>
</dbReference>
<evidence type="ECO:0000313" key="3">
    <source>
        <dbReference type="Proteomes" id="UP000002051"/>
    </source>
</evidence>
<organism evidence="1 3">
    <name type="scientific">Medicago truncatula</name>
    <name type="common">Barrel medic</name>
    <name type="synonym">Medicago tribuloides</name>
    <dbReference type="NCBI Taxonomy" id="3880"/>
    <lineage>
        <taxon>Eukaryota</taxon>
        <taxon>Viridiplantae</taxon>
        <taxon>Streptophyta</taxon>
        <taxon>Embryophyta</taxon>
        <taxon>Tracheophyta</taxon>
        <taxon>Spermatophyta</taxon>
        <taxon>Magnoliopsida</taxon>
        <taxon>eudicotyledons</taxon>
        <taxon>Gunneridae</taxon>
        <taxon>Pentapetalae</taxon>
        <taxon>rosids</taxon>
        <taxon>fabids</taxon>
        <taxon>Fabales</taxon>
        <taxon>Fabaceae</taxon>
        <taxon>Papilionoideae</taxon>
        <taxon>50 kb inversion clade</taxon>
        <taxon>NPAAA clade</taxon>
        <taxon>Hologalegina</taxon>
        <taxon>IRL clade</taxon>
        <taxon>Trifolieae</taxon>
        <taxon>Medicago</taxon>
    </lineage>
</organism>
<protein>
    <submittedName>
        <fullName evidence="1 2">Uncharacterized protein</fullName>
    </submittedName>
</protein>
<dbReference type="PaxDb" id="3880-AES67515"/>
<dbReference type="AlphaFoldDB" id="A0A072V8Z7"/>
<name>A0A072V8Z7_MEDTR</name>
<dbReference type="EMBL" id="CM001218">
    <property type="protein sequence ID" value="KEH37818.1"/>
    <property type="molecule type" value="Genomic_DNA"/>
</dbReference>
<keyword evidence="3" id="KW-1185">Reference proteome</keyword>
<accession>A0A072V8Z7</accession>
<proteinExistence type="predicted"/>
<evidence type="ECO:0000313" key="2">
    <source>
        <dbReference type="EnsemblPlants" id="KEH37818"/>
    </source>
</evidence>
<reference evidence="2" key="3">
    <citation type="submission" date="2015-04" db="UniProtKB">
        <authorList>
            <consortium name="EnsemblPlants"/>
        </authorList>
    </citation>
    <scope>IDENTIFICATION</scope>
    <source>
        <strain evidence="2">cv. Jemalong A17</strain>
    </source>
</reference>
<dbReference type="EnsemblPlants" id="KEH37818">
    <property type="protein sequence ID" value="KEH37818"/>
    <property type="gene ID" value="MTR_2g048385"/>
</dbReference>
<evidence type="ECO:0000313" key="1">
    <source>
        <dbReference type="EMBL" id="KEH37818.1"/>
    </source>
</evidence>
<reference evidence="1 3" key="2">
    <citation type="journal article" date="2014" name="BMC Genomics">
        <title>An improved genome release (version Mt4.0) for the model legume Medicago truncatula.</title>
        <authorList>
            <person name="Tang H."/>
            <person name="Krishnakumar V."/>
            <person name="Bidwell S."/>
            <person name="Rosen B."/>
            <person name="Chan A."/>
            <person name="Zhou S."/>
            <person name="Gentzbittel L."/>
            <person name="Childs K.L."/>
            <person name="Yandell M."/>
            <person name="Gundlach H."/>
            <person name="Mayer K.F."/>
            <person name="Schwartz D.C."/>
            <person name="Town C.D."/>
        </authorList>
    </citation>
    <scope>GENOME REANNOTATION</scope>
    <source>
        <strain evidence="1">A17</strain>
        <strain evidence="2 3">cv. Jemalong A17</strain>
    </source>
</reference>
<dbReference type="HOGENOM" id="CLU_1186531_0_0_1"/>